<dbReference type="EMBL" id="JBHUGI010000024">
    <property type="protein sequence ID" value="MFD1928072.1"/>
    <property type="molecule type" value="Genomic_DNA"/>
</dbReference>
<keyword evidence="2" id="KW-1185">Reference proteome</keyword>
<evidence type="ECO:0008006" key="3">
    <source>
        <dbReference type="Google" id="ProtNLM"/>
    </source>
</evidence>
<protein>
    <recommendedName>
        <fullName evidence="3">Immunity protein 26</fullName>
    </recommendedName>
</protein>
<dbReference type="RefSeq" id="WP_381537100.1">
    <property type="nucleotide sequence ID" value="NZ_JBHUGI010000024.1"/>
</dbReference>
<proteinExistence type="predicted"/>
<gene>
    <name evidence="1" type="ORF">ACFSFY_08375</name>
</gene>
<sequence>MNLLQVRKGQFVYYKNELHKVYSVRPLSRLSVLMYRIKDMVQESCKAEDLTLYKPQHMDSLMLLGVRYTLRKDVGAEEGGYILITRPHPSQMDYYSLNEFEKVESLIDVGVYTTFHNTVRKREYLVMVPGVDSDANEIDYLDYSIVTESQLEEDIQLENEAKKLSVAKPSVGDIYINLDNGIKAMVVAIIDDEVALGTGERVKSTELIESNSWNLIYKTGNESF</sequence>
<evidence type="ECO:0000313" key="2">
    <source>
        <dbReference type="Proteomes" id="UP001597218"/>
    </source>
</evidence>
<accession>A0ABW4SF07</accession>
<dbReference type="Proteomes" id="UP001597218">
    <property type="component" value="Unassembled WGS sequence"/>
</dbReference>
<name>A0ABW4SF07_9BACL</name>
<organism evidence="1 2">
    <name type="scientific">Sporosarcina siberiensis</name>
    <dbReference type="NCBI Taxonomy" id="1365606"/>
    <lineage>
        <taxon>Bacteria</taxon>
        <taxon>Bacillati</taxon>
        <taxon>Bacillota</taxon>
        <taxon>Bacilli</taxon>
        <taxon>Bacillales</taxon>
        <taxon>Caryophanaceae</taxon>
        <taxon>Sporosarcina</taxon>
    </lineage>
</organism>
<evidence type="ECO:0000313" key="1">
    <source>
        <dbReference type="EMBL" id="MFD1928072.1"/>
    </source>
</evidence>
<reference evidence="2" key="1">
    <citation type="journal article" date="2019" name="Int. J. Syst. Evol. Microbiol.">
        <title>The Global Catalogue of Microorganisms (GCM) 10K type strain sequencing project: providing services to taxonomists for standard genome sequencing and annotation.</title>
        <authorList>
            <consortium name="The Broad Institute Genomics Platform"/>
            <consortium name="The Broad Institute Genome Sequencing Center for Infectious Disease"/>
            <person name="Wu L."/>
            <person name="Ma J."/>
        </authorList>
    </citation>
    <scope>NUCLEOTIDE SEQUENCE [LARGE SCALE GENOMIC DNA]</scope>
    <source>
        <strain evidence="2">CGMCC 4.7177</strain>
    </source>
</reference>
<comment type="caution">
    <text evidence="1">The sequence shown here is derived from an EMBL/GenBank/DDBJ whole genome shotgun (WGS) entry which is preliminary data.</text>
</comment>